<evidence type="ECO:0000256" key="20">
    <source>
        <dbReference type="SAM" id="Phobius"/>
    </source>
</evidence>
<evidence type="ECO:0000256" key="16">
    <source>
        <dbReference type="ARBA" id="ARBA00023211"/>
    </source>
</evidence>
<evidence type="ECO:0000256" key="17">
    <source>
        <dbReference type="ARBA" id="ARBA00029637"/>
    </source>
</evidence>
<keyword evidence="8 20" id="KW-0812">Transmembrane</keyword>
<evidence type="ECO:0000313" key="23">
    <source>
        <dbReference type="Proteomes" id="UP000694621"/>
    </source>
</evidence>
<evidence type="ECO:0000256" key="7">
    <source>
        <dbReference type="ARBA" id="ARBA00022679"/>
    </source>
</evidence>
<evidence type="ECO:0000256" key="9">
    <source>
        <dbReference type="ARBA" id="ARBA00022723"/>
    </source>
</evidence>
<comment type="similarity">
    <text evidence="3">Belongs to the glycosyltransferase 31 family.</text>
</comment>
<name>A0A8B9L9Z3_ASTMX</name>
<keyword evidence="7" id="KW-0808">Transferase</keyword>
<dbReference type="InterPro" id="IPR003378">
    <property type="entry name" value="Fringe-like_glycosylTrfase"/>
</dbReference>
<feature type="transmembrane region" description="Helical" evidence="20">
    <location>
        <begin position="28"/>
        <end position="48"/>
    </location>
</feature>
<keyword evidence="5" id="KW-0217">Developmental protein</keyword>
<evidence type="ECO:0000256" key="10">
    <source>
        <dbReference type="ARBA" id="ARBA00022968"/>
    </source>
</evidence>
<keyword evidence="10" id="KW-0735">Signal-anchor</keyword>
<evidence type="ECO:0000256" key="18">
    <source>
        <dbReference type="ARBA" id="ARBA00047713"/>
    </source>
</evidence>
<evidence type="ECO:0000256" key="3">
    <source>
        <dbReference type="ARBA" id="ARBA00008661"/>
    </source>
</evidence>
<comment type="subcellular location">
    <subcellularLocation>
        <location evidence="2">Golgi apparatus membrane</location>
        <topology evidence="2">Single-pass type II membrane protein</topology>
    </subcellularLocation>
</comment>
<accession>A0A8B9L9Z3</accession>
<dbReference type="EC" id="2.4.1.222" evidence="4"/>
<evidence type="ECO:0000256" key="1">
    <source>
        <dbReference type="ARBA" id="ARBA00001936"/>
    </source>
</evidence>
<evidence type="ECO:0000256" key="11">
    <source>
        <dbReference type="ARBA" id="ARBA00022989"/>
    </source>
</evidence>
<evidence type="ECO:0000259" key="21">
    <source>
        <dbReference type="Pfam" id="PF02434"/>
    </source>
</evidence>
<comment type="cofactor">
    <cofactor evidence="1">
        <name>Mn(2+)</name>
        <dbReference type="ChEBI" id="CHEBI:29035"/>
    </cofactor>
</comment>
<organism evidence="22 23">
    <name type="scientific">Astyanax mexicanus</name>
    <name type="common">Blind cave fish</name>
    <name type="synonym">Astyanax fasciatus mexicanus</name>
    <dbReference type="NCBI Taxonomy" id="7994"/>
    <lineage>
        <taxon>Eukaryota</taxon>
        <taxon>Metazoa</taxon>
        <taxon>Chordata</taxon>
        <taxon>Craniata</taxon>
        <taxon>Vertebrata</taxon>
        <taxon>Euteleostomi</taxon>
        <taxon>Actinopterygii</taxon>
        <taxon>Neopterygii</taxon>
        <taxon>Teleostei</taxon>
        <taxon>Ostariophysi</taxon>
        <taxon>Characiformes</taxon>
        <taxon>Characoidei</taxon>
        <taxon>Acestrorhamphidae</taxon>
        <taxon>Acestrorhamphinae</taxon>
        <taxon>Astyanax</taxon>
    </lineage>
</organism>
<protein>
    <recommendedName>
        <fullName evidence="17">O-fucosylpeptide 3-beta-N-acetylglucosaminyltransferase</fullName>
        <ecNumber evidence="4">2.4.1.222</ecNumber>
    </recommendedName>
    <alternativeName>
        <fullName evidence="17">O-fucosylpeptide 3-beta-N-acetylglucosaminyltransferase</fullName>
    </alternativeName>
</protein>
<proteinExistence type="inferred from homology"/>
<dbReference type="AlphaFoldDB" id="A0A8B9L9Z3"/>
<keyword evidence="16" id="KW-0464">Manganese</keyword>
<keyword evidence="14" id="KW-1015">Disulfide bond</keyword>
<dbReference type="Ensembl" id="ENSAMXT00005052299.1">
    <property type="protein sequence ID" value="ENSAMXP00005048204.1"/>
    <property type="gene ID" value="ENSAMXG00005022037.1"/>
</dbReference>
<dbReference type="GO" id="GO:0046872">
    <property type="term" value="F:metal ion binding"/>
    <property type="evidence" value="ECO:0007669"/>
    <property type="project" value="UniProtKB-KW"/>
</dbReference>
<evidence type="ECO:0000256" key="19">
    <source>
        <dbReference type="ARBA" id="ARBA00049245"/>
    </source>
</evidence>
<dbReference type="FunFam" id="3.90.550.50:FF:000003">
    <property type="entry name" value="Beta-1,3-N-acetylglucosaminyltransferase"/>
    <property type="match status" value="1"/>
</dbReference>
<dbReference type="GO" id="GO:0033829">
    <property type="term" value="F:O-fucosylpeptide 3-beta-N-acetylglucosaminyltransferase activity"/>
    <property type="evidence" value="ECO:0007669"/>
    <property type="project" value="UniProtKB-EC"/>
</dbReference>
<evidence type="ECO:0000313" key="22">
    <source>
        <dbReference type="Ensembl" id="ENSAMXP00005048204.1"/>
    </source>
</evidence>
<sequence length="333" mass="38099">KNEICKYFLMPLCDRAALLVFRMTMRKVLRALPLALVTIVVFFVFLQLQTHTKDSPKLPLRDSRRKGRLRVEDIFIAVKTTGRFHSIRLALLLDTWISRTKKHTYIFTDTPDQEISSRGFNLIVTSCSPEHNHQALSCKMAAEYDHFMASDKEWLCHVDDDNYLNPRPLLDLLTTFPPNSDVYIGKPSLDRPMRAQELLEGNKTREVSFWFATGGAGFCINRGLAEKMAPWASGVRFEQTSAVIRLPDDCAMGFIVEKRLGVSMIHSNLFHSHLENLLKLTPREILNQVTLSYGVFESKLNTVELKGAFSSDEDPSRFKTLHCLLYPLTSWCP</sequence>
<dbReference type="Proteomes" id="UP000694621">
    <property type="component" value="Unplaced"/>
</dbReference>
<keyword evidence="11 20" id="KW-1133">Transmembrane helix</keyword>
<evidence type="ECO:0000256" key="4">
    <source>
        <dbReference type="ARBA" id="ARBA00012197"/>
    </source>
</evidence>
<keyword evidence="6" id="KW-0328">Glycosyltransferase</keyword>
<evidence type="ECO:0000256" key="5">
    <source>
        <dbReference type="ARBA" id="ARBA00022473"/>
    </source>
</evidence>
<evidence type="ECO:0000256" key="15">
    <source>
        <dbReference type="ARBA" id="ARBA00023180"/>
    </source>
</evidence>
<dbReference type="Gene3D" id="3.90.550.50">
    <property type="match status" value="1"/>
</dbReference>
<evidence type="ECO:0000256" key="8">
    <source>
        <dbReference type="ARBA" id="ARBA00022692"/>
    </source>
</evidence>
<keyword evidence="13 20" id="KW-0472">Membrane</keyword>
<dbReference type="PANTHER" id="PTHR10811">
    <property type="entry name" value="FRINGE-RELATED"/>
    <property type="match status" value="1"/>
</dbReference>
<keyword evidence="12" id="KW-0333">Golgi apparatus</keyword>
<evidence type="ECO:0000256" key="2">
    <source>
        <dbReference type="ARBA" id="ARBA00004323"/>
    </source>
</evidence>
<evidence type="ECO:0000256" key="12">
    <source>
        <dbReference type="ARBA" id="ARBA00023034"/>
    </source>
</evidence>
<comment type="catalytic activity">
    <reaction evidence="18">
        <text>3-O-(alpha-L-fucosyl)-L-seryl-[EGF-like domain protein] + UDP-N-acetyl-alpha-D-glucosamine = 3-O-(N-acetyl-beta-D-glucosaminyl-(1-&gt;3)-alpha-L-fucosyl)-L-seryl-[EGF-like domain protein] + UDP + H(+)</text>
        <dbReference type="Rhea" id="RHEA:70511"/>
        <dbReference type="Rhea" id="RHEA-COMP:17919"/>
        <dbReference type="Rhea" id="RHEA-COMP:17920"/>
        <dbReference type="ChEBI" id="CHEBI:15378"/>
        <dbReference type="ChEBI" id="CHEBI:57705"/>
        <dbReference type="ChEBI" id="CHEBI:58223"/>
        <dbReference type="ChEBI" id="CHEBI:189632"/>
        <dbReference type="ChEBI" id="CHEBI:189633"/>
        <dbReference type="EC" id="2.4.1.222"/>
    </reaction>
</comment>
<evidence type="ECO:0000256" key="13">
    <source>
        <dbReference type="ARBA" id="ARBA00023136"/>
    </source>
</evidence>
<dbReference type="GO" id="GO:0000139">
    <property type="term" value="C:Golgi membrane"/>
    <property type="evidence" value="ECO:0007669"/>
    <property type="project" value="UniProtKB-SubCell"/>
</dbReference>
<evidence type="ECO:0000256" key="14">
    <source>
        <dbReference type="ARBA" id="ARBA00023157"/>
    </source>
</evidence>
<feature type="domain" description="Fringe-like glycosyltransferase" evidence="21">
    <location>
        <begin position="69"/>
        <end position="317"/>
    </location>
</feature>
<comment type="catalytic activity">
    <reaction evidence="19">
        <text>3-O-(alpha-L-fucosyl)-L-threonyl-[EGF-like domain protein] + UDP-N-acetyl-alpha-D-glucosamine = 3-O-(N-acetyl-beta-D-glucosaminyl-(1-&gt;3)-alpha-L-fucosyl)-L-threonyl-[EGF-like domain protein] + UDP + H(+)</text>
        <dbReference type="Rhea" id="RHEA:70531"/>
        <dbReference type="Rhea" id="RHEA-COMP:17922"/>
        <dbReference type="Rhea" id="RHEA-COMP:17923"/>
        <dbReference type="ChEBI" id="CHEBI:15378"/>
        <dbReference type="ChEBI" id="CHEBI:57705"/>
        <dbReference type="ChEBI" id="CHEBI:58223"/>
        <dbReference type="ChEBI" id="CHEBI:189631"/>
        <dbReference type="ChEBI" id="CHEBI:189634"/>
        <dbReference type="EC" id="2.4.1.222"/>
    </reaction>
</comment>
<evidence type="ECO:0000256" key="6">
    <source>
        <dbReference type="ARBA" id="ARBA00022676"/>
    </source>
</evidence>
<keyword evidence="9" id="KW-0479">Metal-binding</keyword>
<reference evidence="22" key="1">
    <citation type="submission" date="2025-08" db="UniProtKB">
        <authorList>
            <consortium name="Ensembl"/>
        </authorList>
    </citation>
    <scope>IDENTIFICATION</scope>
</reference>
<keyword evidence="15" id="KW-0325">Glycoprotein</keyword>
<dbReference type="Pfam" id="PF02434">
    <property type="entry name" value="Fringe"/>
    <property type="match status" value="1"/>
</dbReference>